<dbReference type="Gene3D" id="3.20.20.370">
    <property type="entry name" value="Glycoside hydrolase/deacetylase"/>
    <property type="match status" value="1"/>
</dbReference>
<comment type="caution">
    <text evidence="4">The sequence shown here is derived from an EMBL/GenBank/DDBJ whole genome shotgun (WGS) entry which is preliminary data.</text>
</comment>
<evidence type="ECO:0000313" key="5">
    <source>
        <dbReference type="Proteomes" id="UP000282323"/>
    </source>
</evidence>
<dbReference type="SUPFAM" id="SSF88713">
    <property type="entry name" value="Glycoside hydrolase/deacetylase"/>
    <property type="match status" value="1"/>
</dbReference>
<organism evidence="4 5">
    <name type="scientific">Natrarchaeobius chitinivorans</name>
    <dbReference type="NCBI Taxonomy" id="1679083"/>
    <lineage>
        <taxon>Archaea</taxon>
        <taxon>Methanobacteriati</taxon>
        <taxon>Methanobacteriota</taxon>
        <taxon>Stenosarchaea group</taxon>
        <taxon>Halobacteria</taxon>
        <taxon>Halobacteriales</taxon>
        <taxon>Natrialbaceae</taxon>
        <taxon>Natrarchaeobius</taxon>
    </lineage>
</organism>
<evidence type="ECO:0000259" key="3">
    <source>
        <dbReference type="Pfam" id="PF01522"/>
    </source>
</evidence>
<proteinExistence type="predicted"/>
<dbReference type="PANTHER" id="PTHR34216:SF7">
    <property type="entry name" value="POLY-BETA-1,6-N-ACETYL-D-GLUCOSAMINE N-DEACETYLASE"/>
    <property type="match status" value="1"/>
</dbReference>
<dbReference type="PROSITE" id="PS51257">
    <property type="entry name" value="PROKAR_LIPOPROTEIN"/>
    <property type="match status" value="1"/>
</dbReference>
<keyword evidence="1" id="KW-0732">Signal</keyword>
<feature type="region of interest" description="Disordered" evidence="2">
    <location>
        <begin position="30"/>
        <end position="55"/>
    </location>
</feature>
<evidence type="ECO:0000313" key="4">
    <source>
        <dbReference type="EMBL" id="RQG95379.1"/>
    </source>
</evidence>
<dbReference type="GO" id="GO:0005975">
    <property type="term" value="P:carbohydrate metabolic process"/>
    <property type="evidence" value="ECO:0007669"/>
    <property type="project" value="InterPro"/>
</dbReference>
<dbReference type="PROSITE" id="PS51318">
    <property type="entry name" value="TAT"/>
    <property type="match status" value="1"/>
</dbReference>
<evidence type="ECO:0000256" key="1">
    <source>
        <dbReference type="ARBA" id="ARBA00022729"/>
    </source>
</evidence>
<sequence>MADRRTSRRRFLGLSSAAAVAGFAGCTDRVELETSSSGGNGTRNESTGDDETDVSALLDGVPELETEYDSRERYGQPGEALDAVEEFDDWEIVQGAGDADEDVAFDGSQSLRLTVDEDETGVASLELDDVDLTDRDLSFAIRTSTPQNLTVNVHVVDIFGNETISSLREITYRAPDVGWFRASPGVYERSEMDTAMDELDRIEFHVLHTMDEAEVWIDDVRIHDTPDQGYVMLVWDDGFRDYYETASPLHDEFGFQTVQAPVPRWTEEGRDGIMTVAELQERQDAGDQIVVHGTHEPIHEYDDEDEIETRIRGDKYWFVENGFEGANYIVYPHNSYDETSLEYFTDYHYCGGFNQAGDVNTTSVYGFDPLALPRTIGHDLDISKRCVDLAEEHHQCTILNFHAFDAENTMPESDYETLLEHIDDADVEVITFDDLWELRTDPF</sequence>
<dbReference type="PANTHER" id="PTHR34216">
    <property type="match status" value="1"/>
</dbReference>
<keyword evidence="5" id="KW-1185">Reference proteome</keyword>
<feature type="domain" description="NodB homology" evidence="3">
    <location>
        <begin position="225"/>
        <end position="347"/>
    </location>
</feature>
<dbReference type="InterPro" id="IPR006311">
    <property type="entry name" value="TAT_signal"/>
</dbReference>
<dbReference type="OrthoDB" id="248140at2157"/>
<dbReference type="Proteomes" id="UP000282323">
    <property type="component" value="Unassembled WGS sequence"/>
</dbReference>
<feature type="compositionally biased region" description="Polar residues" evidence="2">
    <location>
        <begin position="33"/>
        <end position="45"/>
    </location>
</feature>
<evidence type="ECO:0000256" key="2">
    <source>
        <dbReference type="SAM" id="MobiDB-lite"/>
    </source>
</evidence>
<dbReference type="RefSeq" id="WP_124195090.1">
    <property type="nucleotide sequence ID" value="NZ_REGA01000005.1"/>
</dbReference>
<reference evidence="4 5" key="1">
    <citation type="submission" date="2018-10" db="EMBL/GenBank/DDBJ databases">
        <title>Natrarchaeobius chitinivorans gen. nov., sp. nov., and Natrarchaeobius haloalkaliphilus sp. nov., alkaliphilic, chitin-utilizing haloarchaea from hypersaline alkaline lakes.</title>
        <authorList>
            <person name="Sorokin D.Y."/>
            <person name="Elcheninov A.G."/>
            <person name="Kostrikina N.A."/>
            <person name="Bale N.J."/>
            <person name="Sinninghe Damste J.S."/>
            <person name="Khijniak T.V."/>
            <person name="Kublanov I.V."/>
            <person name="Toshchakov S.V."/>
        </authorList>
    </citation>
    <scope>NUCLEOTIDE SEQUENCE [LARGE SCALE GENOMIC DNA]</scope>
    <source>
        <strain evidence="4 5">AArcht4T</strain>
    </source>
</reference>
<dbReference type="AlphaFoldDB" id="A0A3N6P963"/>
<dbReference type="EMBL" id="REGA01000005">
    <property type="protein sequence ID" value="RQG95379.1"/>
    <property type="molecule type" value="Genomic_DNA"/>
</dbReference>
<protein>
    <submittedName>
        <fullName evidence="4">Polysaccharide deacetylase</fullName>
    </submittedName>
</protein>
<name>A0A3N6P963_NATCH</name>
<dbReference type="Gene3D" id="2.60.120.260">
    <property type="entry name" value="Galactose-binding domain-like"/>
    <property type="match status" value="1"/>
</dbReference>
<dbReference type="InterPro" id="IPR011330">
    <property type="entry name" value="Glyco_hydro/deAcase_b/a-brl"/>
</dbReference>
<dbReference type="CDD" id="cd10970">
    <property type="entry name" value="CE4_DAC_u1_6s"/>
    <property type="match status" value="1"/>
</dbReference>
<dbReference type="Pfam" id="PF01522">
    <property type="entry name" value="Polysacc_deac_1"/>
    <property type="match status" value="1"/>
</dbReference>
<accession>A0A3N6P963</accession>
<dbReference type="InterPro" id="IPR051398">
    <property type="entry name" value="Polysacch_Deacetylase"/>
</dbReference>
<dbReference type="GO" id="GO:0016810">
    <property type="term" value="F:hydrolase activity, acting on carbon-nitrogen (but not peptide) bonds"/>
    <property type="evidence" value="ECO:0007669"/>
    <property type="project" value="InterPro"/>
</dbReference>
<dbReference type="InterPro" id="IPR002509">
    <property type="entry name" value="NODB_dom"/>
</dbReference>
<gene>
    <name evidence="4" type="ORF">EA473_07890</name>
</gene>